<dbReference type="AlphaFoldDB" id="A0A1R4GE23"/>
<dbReference type="Proteomes" id="UP000195913">
    <property type="component" value="Unassembled WGS sequence"/>
</dbReference>
<evidence type="ECO:0000313" key="2">
    <source>
        <dbReference type="EMBL" id="SJM66458.1"/>
    </source>
</evidence>
<evidence type="ECO:0000256" key="1">
    <source>
        <dbReference type="SAM" id="Phobius"/>
    </source>
</evidence>
<accession>A0A1R4GE23</accession>
<gene>
    <name evidence="2" type="ORF">FM101_09855</name>
</gene>
<sequence>MLTAEAVWRGTDLAGFAGAAGFGFVTGGLVTAGAERLR</sequence>
<keyword evidence="1" id="KW-0472">Membrane</keyword>
<feature type="transmembrane region" description="Helical" evidence="1">
    <location>
        <begin position="13"/>
        <end position="34"/>
    </location>
</feature>
<reference evidence="2 3" key="1">
    <citation type="submission" date="2017-02" db="EMBL/GenBank/DDBJ databases">
        <authorList>
            <person name="Peterson S.W."/>
        </authorList>
    </citation>
    <scope>NUCLEOTIDE SEQUENCE [LARGE SCALE GENOMIC DNA]</scope>
    <source>
        <strain evidence="2 3">B Ar 00.02</strain>
    </source>
</reference>
<protein>
    <submittedName>
        <fullName evidence="2">Uncharacterized protein</fullName>
    </submittedName>
</protein>
<keyword evidence="1" id="KW-0812">Transmembrane</keyword>
<evidence type="ECO:0000313" key="3">
    <source>
        <dbReference type="Proteomes" id="UP000195913"/>
    </source>
</evidence>
<keyword evidence="3" id="KW-1185">Reference proteome</keyword>
<keyword evidence="1" id="KW-1133">Transmembrane helix</keyword>
<name>A0A1R4GE23_9MICC</name>
<organism evidence="2 3">
    <name type="scientific">Arthrobacter rhombi</name>
    <dbReference type="NCBI Taxonomy" id="71253"/>
    <lineage>
        <taxon>Bacteria</taxon>
        <taxon>Bacillati</taxon>
        <taxon>Actinomycetota</taxon>
        <taxon>Actinomycetes</taxon>
        <taxon>Micrococcales</taxon>
        <taxon>Micrococcaceae</taxon>
        <taxon>Arthrobacter</taxon>
    </lineage>
</organism>
<dbReference type="EMBL" id="FUHW01000034">
    <property type="protein sequence ID" value="SJM66458.1"/>
    <property type="molecule type" value="Genomic_DNA"/>
</dbReference>
<proteinExistence type="predicted"/>